<accession>A0AC34Q5T5</accession>
<evidence type="ECO:0000313" key="2">
    <source>
        <dbReference type="WBParaSite" id="JU765_v2.g13118.t1"/>
    </source>
</evidence>
<evidence type="ECO:0000313" key="1">
    <source>
        <dbReference type="Proteomes" id="UP000887576"/>
    </source>
</evidence>
<dbReference type="WBParaSite" id="JU765_v2.g13118.t1">
    <property type="protein sequence ID" value="JU765_v2.g13118.t1"/>
    <property type="gene ID" value="JU765_v2.g13118"/>
</dbReference>
<name>A0AC34Q5T5_9BILA</name>
<dbReference type="Proteomes" id="UP000887576">
    <property type="component" value="Unplaced"/>
</dbReference>
<reference evidence="2" key="1">
    <citation type="submission" date="2022-11" db="UniProtKB">
        <authorList>
            <consortium name="WormBaseParasite"/>
        </authorList>
    </citation>
    <scope>IDENTIFICATION</scope>
</reference>
<organism evidence="1 2">
    <name type="scientific">Panagrolaimus sp. JU765</name>
    <dbReference type="NCBI Taxonomy" id="591449"/>
    <lineage>
        <taxon>Eukaryota</taxon>
        <taxon>Metazoa</taxon>
        <taxon>Ecdysozoa</taxon>
        <taxon>Nematoda</taxon>
        <taxon>Chromadorea</taxon>
        <taxon>Rhabditida</taxon>
        <taxon>Tylenchina</taxon>
        <taxon>Panagrolaimomorpha</taxon>
        <taxon>Panagrolaimoidea</taxon>
        <taxon>Panagrolaimidae</taxon>
        <taxon>Panagrolaimus</taxon>
    </lineage>
</organism>
<protein>
    <submittedName>
        <fullName evidence="2">G-protein coupled receptors family 1 profile domain-containing protein</fullName>
    </submittedName>
</protein>
<proteinExistence type="predicted"/>
<sequence length="359" mass="41332">MYAFIERYSISANVQAASFLFYVIIISIGAIMNAYVLYRTKRLHRRDPEQFRNGIGICLCILAISDLVALLALLMHFLMLSCGVYIPELVLDFLCKTTISLSHTAYTQSMWCWFFMSALRFIATSRPLQYTTLWRLPYLMIGVSFAGSIIINSWLIVGVHSEQGKCALHFSLPTRVYWILHVLVSFVIPSVLVIYMDSSVLCCGIRTKYSDPMLQIVINRPCGEKKKLIRRFLMITISSLVFNAPENLIRFLAASGGDVTFFKQIPYWFVQISQCLYFSQFAFNAFYLTTFVYEKSLMSKTNSSRQLSMSFRQRLEENSHLIRERANTVSYRATSPMPVLVRNSSCCALDRLVPQKHWL</sequence>